<dbReference type="Proteomes" id="UP001145742">
    <property type="component" value="Unassembled WGS sequence"/>
</dbReference>
<evidence type="ECO:0000313" key="2">
    <source>
        <dbReference type="EMBL" id="KAJ7420073.1"/>
    </source>
</evidence>
<feature type="region of interest" description="Disordered" evidence="1">
    <location>
        <begin position="95"/>
        <end position="119"/>
    </location>
</feature>
<proteinExistence type="predicted"/>
<organism evidence="2 3">
    <name type="scientific">Willisornis vidua</name>
    <name type="common">Xingu scale-backed antbird</name>
    <dbReference type="NCBI Taxonomy" id="1566151"/>
    <lineage>
        <taxon>Eukaryota</taxon>
        <taxon>Metazoa</taxon>
        <taxon>Chordata</taxon>
        <taxon>Craniata</taxon>
        <taxon>Vertebrata</taxon>
        <taxon>Euteleostomi</taxon>
        <taxon>Archelosauria</taxon>
        <taxon>Archosauria</taxon>
        <taxon>Dinosauria</taxon>
        <taxon>Saurischia</taxon>
        <taxon>Theropoda</taxon>
        <taxon>Coelurosauria</taxon>
        <taxon>Aves</taxon>
        <taxon>Neognathae</taxon>
        <taxon>Neoaves</taxon>
        <taxon>Telluraves</taxon>
        <taxon>Australaves</taxon>
        <taxon>Passeriformes</taxon>
        <taxon>Thamnophilidae</taxon>
        <taxon>Willisornis</taxon>
    </lineage>
</organism>
<feature type="region of interest" description="Disordered" evidence="1">
    <location>
        <begin position="49"/>
        <end position="71"/>
    </location>
</feature>
<gene>
    <name evidence="2" type="ORF">WISP_50154</name>
</gene>
<protein>
    <submittedName>
        <fullName evidence="2">Protein pxr1-like</fullName>
    </submittedName>
</protein>
<name>A0ABQ9DGS3_9PASS</name>
<feature type="region of interest" description="Disordered" evidence="1">
    <location>
        <begin position="1"/>
        <end position="26"/>
    </location>
</feature>
<evidence type="ECO:0000256" key="1">
    <source>
        <dbReference type="SAM" id="MobiDB-lite"/>
    </source>
</evidence>
<sequence>MPADSKAGPLLAKAKPISDGSGTSEITNLRGKVTMQLQPERGVRICVSNSPADTKVSAEGGGGGAPDAGAEIPLQPMVMHTMVRQAVPLHPMEFHDGANIHHQPLEDPMLQQVDAGKRL</sequence>
<evidence type="ECO:0000313" key="3">
    <source>
        <dbReference type="Proteomes" id="UP001145742"/>
    </source>
</evidence>
<accession>A0ABQ9DGS3</accession>
<reference evidence="2" key="1">
    <citation type="submission" date="2019-10" db="EMBL/GenBank/DDBJ databases">
        <authorList>
            <person name="Soares A.E.R."/>
            <person name="Aleixo A."/>
            <person name="Schneider P."/>
            <person name="Miyaki C.Y."/>
            <person name="Schneider M.P."/>
            <person name="Mello C."/>
            <person name="Vasconcelos A.T.R."/>
        </authorList>
    </citation>
    <scope>NUCLEOTIDE SEQUENCE</scope>
    <source>
        <tissue evidence="2">Muscle</tissue>
    </source>
</reference>
<dbReference type="EMBL" id="WHWB01033411">
    <property type="protein sequence ID" value="KAJ7420073.1"/>
    <property type="molecule type" value="Genomic_DNA"/>
</dbReference>
<feature type="compositionally biased region" description="Basic and acidic residues" evidence="1">
    <location>
        <begin position="95"/>
        <end position="105"/>
    </location>
</feature>
<comment type="caution">
    <text evidence="2">The sequence shown here is derived from an EMBL/GenBank/DDBJ whole genome shotgun (WGS) entry which is preliminary data.</text>
</comment>
<keyword evidence="3" id="KW-1185">Reference proteome</keyword>